<evidence type="ECO:0000256" key="4">
    <source>
        <dbReference type="SAM" id="Phobius"/>
    </source>
</evidence>
<reference evidence="6 7" key="1">
    <citation type="submission" date="2017-01" db="EMBL/GenBank/DDBJ databases">
        <title>Genome sequence of Rhodoferax antarcticus ANT.BR, a psychrophilic purple nonsulfur bacterium from an Antarctic microbial mat.</title>
        <authorList>
            <person name="Baker J."/>
            <person name="Riester C."/>
            <person name="Skinner B."/>
            <person name="Newell A."/>
            <person name="Swingley W."/>
            <person name="Madigan M."/>
            <person name="Jung D."/>
            <person name="Asao M."/>
            <person name="Chen M."/>
            <person name="Loughlin P."/>
            <person name="Pan H."/>
            <person name="Lin S."/>
            <person name="Li N."/>
            <person name="Shaw J."/>
            <person name="Prado M."/>
            <person name="Sherman C."/>
            <person name="Li X."/>
            <person name="Tang J."/>
            <person name="Blankenship R."/>
            <person name="Zhao T."/>
            <person name="Touchman J."/>
            <person name="Sattley M."/>
        </authorList>
    </citation>
    <scope>NUCLEOTIDE SEQUENCE [LARGE SCALE GENOMIC DNA]</scope>
    <source>
        <strain evidence="6 7">ANT.BR</strain>
    </source>
</reference>
<dbReference type="GO" id="GO:0030313">
    <property type="term" value="C:cell envelope"/>
    <property type="evidence" value="ECO:0007669"/>
    <property type="project" value="UniProtKB-SubCell"/>
</dbReference>
<dbReference type="PANTHER" id="PTHR42852">
    <property type="entry name" value="THIOL:DISULFIDE INTERCHANGE PROTEIN DSBE"/>
    <property type="match status" value="1"/>
</dbReference>
<evidence type="ECO:0000313" key="6">
    <source>
        <dbReference type="EMBL" id="OLP05753.1"/>
    </source>
</evidence>
<dbReference type="SUPFAM" id="SSF52833">
    <property type="entry name" value="Thioredoxin-like"/>
    <property type="match status" value="1"/>
</dbReference>
<dbReference type="PROSITE" id="PS51352">
    <property type="entry name" value="THIOREDOXIN_2"/>
    <property type="match status" value="1"/>
</dbReference>
<sequence length="180" mass="19189">MSAPASGHSRRAWLAAAGVAVVAGVTAYALRRQPEVSRQPGPVEEAFWQTEFSQLDGATLPMASFRGQNLLVNFWATWCPPCVAELPLLSAFHNENKPKNWQVLGLAVDQPSAVKRFQAQNPLSFPVALAGMDGTEISRSLGNLSGGLPFTVVFSPAGAVVHRKIGRVSPDDLAAWVQAG</sequence>
<dbReference type="InterPro" id="IPR013766">
    <property type="entry name" value="Thioredoxin_domain"/>
</dbReference>
<dbReference type="AlphaFoldDB" id="A0A1Q8YCM0"/>
<keyword evidence="4" id="KW-0472">Membrane</keyword>
<dbReference type="CDD" id="cd02966">
    <property type="entry name" value="TlpA_like_family"/>
    <property type="match status" value="1"/>
</dbReference>
<evidence type="ECO:0000256" key="3">
    <source>
        <dbReference type="ARBA" id="ARBA00023284"/>
    </source>
</evidence>
<dbReference type="PANTHER" id="PTHR42852:SF18">
    <property type="entry name" value="CHROMOSOME UNDETERMINED SCAFFOLD_47, WHOLE GENOME SHOTGUN SEQUENCE"/>
    <property type="match status" value="1"/>
</dbReference>
<comment type="caution">
    <text evidence="6">The sequence shown here is derived from an EMBL/GenBank/DDBJ whole genome shotgun (WGS) entry which is preliminary data.</text>
</comment>
<keyword evidence="3" id="KW-0676">Redox-active center</keyword>
<evidence type="ECO:0000313" key="7">
    <source>
        <dbReference type="Proteomes" id="UP000185911"/>
    </source>
</evidence>
<organism evidence="6 7">
    <name type="scientific">Rhodoferax antarcticus ANT.BR</name>
    <dbReference type="NCBI Taxonomy" id="1111071"/>
    <lineage>
        <taxon>Bacteria</taxon>
        <taxon>Pseudomonadati</taxon>
        <taxon>Pseudomonadota</taxon>
        <taxon>Betaproteobacteria</taxon>
        <taxon>Burkholderiales</taxon>
        <taxon>Comamonadaceae</taxon>
        <taxon>Rhodoferax</taxon>
    </lineage>
</organism>
<comment type="subcellular location">
    <subcellularLocation>
        <location evidence="1">Cell envelope</location>
    </subcellularLocation>
</comment>
<dbReference type="InterPro" id="IPR050553">
    <property type="entry name" value="Thioredoxin_ResA/DsbE_sf"/>
</dbReference>
<dbReference type="PROSITE" id="PS00194">
    <property type="entry name" value="THIOREDOXIN_1"/>
    <property type="match status" value="1"/>
</dbReference>
<name>A0A1Q8YCM0_9BURK</name>
<evidence type="ECO:0000256" key="2">
    <source>
        <dbReference type="ARBA" id="ARBA00022748"/>
    </source>
</evidence>
<feature type="transmembrane region" description="Helical" evidence="4">
    <location>
        <begin position="12"/>
        <end position="30"/>
    </location>
</feature>
<gene>
    <name evidence="6" type="ORF">BLL52_1979</name>
</gene>
<protein>
    <submittedName>
        <fullName evidence="6">Redoxin domain protein</fullName>
    </submittedName>
</protein>
<evidence type="ECO:0000259" key="5">
    <source>
        <dbReference type="PROSITE" id="PS51352"/>
    </source>
</evidence>
<keyword evidence="4" id="KW-0812">Transmembrane</keyword>
<proteinExistence type="predicted"/>
<keyword evidence="2" id="KW-0201">Cytochrome c-type biogenesis</keyword>
<keyword evidence="7" id="KW-1185">Reference proteome</keyword>
<keyword evidence="4" id="KW-1133">Transmembrane helix</keyword>
<dbReference type="EMBL" id="MSYM01000013">
    <property type="protein sequence ID" value="OLP05753.1"/>
    <property type="molecule type" value="Genomic_DNA"/>
</dbReference>
<dbReference type="GO" id="GO:0015036">
    <property type="term" value="F:disulfide oxidoreductase activity"/>
    <property type="evidence" value="ECO:0007669"/>
    <property type="project" value="UniProtKB-ARBA"/>
</dbReference>
<dbReference type="InterPro" id="IPR017937">
    <property type="entry name" value="Thioredoxin_CS"/>
</dbReference>
<dbReference type="InterPro" id="IPR036249">
    <property type="entry name" value="Thioredoxin-like_sf"/>
</dbReference>
<evidence type="ECO:0000256" key="1">
    <source>
        <dbReference type="ARBA" id="ARBA00004196"/>
    </source>
</evidence>
<dbReference type="Proteomes" id="UP000185911">
    <property type="component" value="Unassembled WGS sequence"/>
</dbReference>
<accession>A0A1Q8YCM0</accession>
<dbReference type="InterPro" id="IPR013740">
    <property type="entry name" value="Redoxin"/>
</dbReference>
<dbReference type="Pfam" id="PF08534">
    <property type="entry name" value="Redoxin"/>
    <property type="match status" value="1"/>
</dbReference>
<dbReference type="GO" id="GO:0017004">
    <property type="term" value="P:cytochrome complex assembly"/>
    <property type="evidence" value="ECO:0007669"/>
    <property type="project" value="UniProtKB-KW"/>
</dbReference>
<dbReference type="Gene3D" id="3.40.30.10">
    <property type="entry name" value="Glutaredoxin"/>
    <property type="match status" value="1"/>
</dbReference>
<dbReference type="STRING" id="81479.RA876_04250"/>
<feature type="domain" description="Thioredoxin" evidence="5">
    <location>
        <begin position="21"/>
        <end position="180"/>
    </location>
</feature>